<protein>
    <recommendedName>
        <fullName evidence="3">50S ribosomal protein L31</fullName>
    </recommendedName>
</protein>
<keyword evidence="1 3" id="KW-0689">Ribosomal protein</keyword>
<evidence type="ECO:0000256" key="1">
    <source>
        <dbReference type="ARBA" id="ARBA00022980"/>
    </source>
</evidence>
<name>A0A4R0XJV1_9MOLU</name>
<dbReference type="RefSeq" id="WP_131599396.1">
    <property type="nucleotide sequence ID" value="NZ_CBDBYK010000017.1"/>
</dbReference>
<dbReference type="NCBIfam" id="NF000612">
    <property type="entry name" value="PRK00019.1"/>
    <property type="match status" value="1"/>
</dbReference>
<dbReference type="OrthoDB" id="9803251at2"/>
<dbReference type="Pfam" id="PF01197">
    <property type="entry name" value="Ribosomal_L31"/>
    <property type="match status" value="1"/>
</dbReference>
<dbReference type="GO" id="GO:0006412">
    <property type="term" value="P:translation"/>
    <property type="evidence" value="ECO:0007669"/>
    <property type="project" value="InterPro"/>
</dbReference>
<sequence>MKKNIHPEYQIIEASCITCNAKHEIGTTAKKVSIDTCSECHPFYQGTTTSLKSKGRVERFNRMFNAKKESK</sequence>
<dbReference type="AlphaFoldDB" id="A0A4R0XJV1"/>
<dbReference type="PANTHER" id="PTHR33280">
    <property type="entry name" value="50S RIBOSOMAL PROTEIN L31, CHLOROPLASTIC"/>
    <property type="match status" value="1"/>
</dbReference>
<dbReference type="GO" id="GO:0003735">
    <property type="term" value="F:structural constituent of ribosome"/>
    <property type="evidence" value="ECO:0007669"/>
    <property type="project" value="InterPro"/>
</dbReference>
<dbReference type="Gene3D" id="4.10.830.30">
    <property type="entry name" value="Ribosomal protein L31"/>
    <property type="match status" value="1"/>
</dbReference>
<dbReference type="InterPro" id="IPR034704">
    <property type="entry name" value="Ribosomal_bL28/bL31-like_sf"/>
</dbReference>
<gene>
    <name evidence="4" type="ORF">C4B24_03575</name>
</gene>
<organism evidence="4 5">
    <name type="scientific">Mycoplasma marinum</name>
    <dbReference type="NCBI Taxonomy" id="1937190"/>
    <lineage>
        <taxon>Bacteria</taxon>
        <taxon>Bacillati</taxon>
        <taxon>Mycoplasmatota</taxon>
        <taxon>Mollicutes</taxon>
        <taxon>Mycoplasmataceae</taxon>
        <taxon>Mycoplasma</taxon>
    </lineage>
</organism>
<dbReference type="PANTHER" id="PTHR33280:SF1">
    <property type="entry name" value="LARGE RIBOSOMAL SUBUNIT PROTEIN BL31C"/>
    <property type="match status" value="1"/>
</dbReference>
<accession>A0A4R0XJV1</accession>
<dbReference type="NCBIfam" id="TIGR00105">
    <property type="entry name" value="L31"/>
    <property type="match status" value="1"/>
</dbReference>
<evidence type="ECO:0000313" key="4">
    <source>
        <dbReference type="EMBL" id="TCG10913.1"/>
    </source>
</evidence>
<evidence type="ECO:0000256" key="3">
    <source>
        <dbReference type="RuleBase" id="RU000564"/>
    </source>
</evidence>
<keyword evidence="5" id="KW-1185">Reference proteome</keyword>
<dbReference type="SUPFAM" id="SSF143800">
    <property type="entry name" value="L28p-like"/>
    <property type="match status" value="1"/>
</dbReference>
<dbReference type="InterPro" id="IPR002150">
    <property type="entry name" value="Ribosomal_bL31"/>
</dbReference>
<dbReference type="InterPro" id="IPR042105">
    <property type="entry name" value="Ribosomal_bL31_sf"/>
</dbReference>
<evidence type="ECO:0000313" key="5">
    <source>
        <dbReference type="Proteomes" id="UP000294192"/>
    </source>
</evidence>
<comment type="similarity">
    <text evidence="3">Belongs to the bacterial ribosomal protein bL31 family.</text>
</comment>
<dbReference type="EMBL" id="PSZO01000018">
    <property type="protein sequence ID" value="TCG10913.1"/>
    <property type="molecule type" value="Genomic_DNA"/>
</dbReference>
<dbReference type="Proteomes" id="UP000294192">
    <property type="component" value="Unassembled WGS sequence"/>
</dbReference>
<dbReference type="GO" id="GO:0005840">
    <property type="term" value="C:ribosome"/>
    <property type="evidence" value="ECO:0007669"/>
    <property type="project" value="UniProtKB-KW"/>
</dbReference>
<proteinExistence type="inferred from homology"/>
<reference evidence="4 5" key="1">
    <citation type="submission" date="2018-02" db="EMBL/GenBank/DDBJ databases">
        <title>Mycoplasma marinum and Mycoplasma todarodis sp. nov., moderately halophilic and psychrotolerant mycoplasmas isolated from cephalopods.</title>
        <authorList>
            <person name="Viver T."/>
        </authorList>
    </citation>
    <scope>NUCLEOTIDE SEQUENCE [LARGE SCALE GENOMIC DNA]</scope>
    <source>
        <strain evidence="4 5">PE</strain>
    </source>
</reference>
<comment type="caution">
    <text evidence="4">The sequence shown here is derived from an EMBL/GenBank/DDBJ whole genome shotgun (WGS) entry which is preliminary data.</text>
</comment>
<evidence type="ECO:0000256" key="2">
    <source>
        <dbReference type="ARBA" id="ARBA00023274"/>
    </source>
</evidence>
<dbReference type="GO" id="GO:1990904">
    <property type="term" value="C:ribonucleoprotein complex"/>
    <property type="evidence" value="ECO:0007669"/>
    <property type="project" value="UniProtKB-KW"/>
</dbReference>
<dbReference type="PRINTS" id="PR01249">
    <property type="entry name" value="RIBOSOMALL31"/>
</dbReference>
<keyword evidence="2 3" id="KW-0687">Ribonucleoprotein</keyword>